<dbReference type="AlphaFoldDB" id="A0A1D3L5M2"/>
<dbReference type="KEGG" id="mcub:MCBB_2345"/>
<evidence type="ECO:0000256" key="1">
    <source>
        <dbReference type="SAM" id="Phobius"/>
    </source>
</evidence>
<protein>
    <submittedName>
        <fullName evidence="2">Region of a membrane-bound protein predicted to be embedded in the membrane</fullName>
    </submittedName>
</protein>
<reference evidence="2 3" key="1">
    <citation type="submission" date="2016-08" db="EMBL/GenBank/DDBJ databases">
        <authorList>
            <person name="Seilhamer J.J."/>
        </authorList>
    </citation>
    <scope>NUCLEOTIDE SEQUENCE [LARGE SCALE GENOMIC DNA]</scope>
    <source>
        <strain evidence="2">Buetzberg</strain>
    </source>
</reference>
<feature type="transmembrane region" description="Helical" evidence="1">
    <location>
        <begin position="58"/>
        <end position="80"/>
    </location>
</feature>
<dbReference type="GeneID" id="30413179"/>
<feature type="transmembrane region" description="Helical" evidence="1">
    <location>
        <begin position="16"/>
        <end position="37"/>
    </location>
</feature>
<organism evidence="2 3">
    <name type="scientific">Methanobacterium congolense</name>
    <dbReference type="NCBI Taxonomy" id="118062"/>
    <lineage>
        <taxon>Archaea</taxon>
        <taxon>Methanobacteriati</taxon>
        <taxon>Methanobacteriota</taxon>
        <taxon>Methanomada group</taxon>
        <taxon>Methanobacteria</taxon>
        <taxon>Methanobacteriales</taxon>
        <taxon>Methanobacteriaceae</taxon>
        <taxon>Methanobacterium</taxon>
    </lineage>
</organism>
<evidence type="ECO:0000313" key="3">
    <source>
        <dbReference type="Proteomes" id="UP000094707"/>
    </source>
</evidence>
<name>A0A1D3L5M2_9EURY</name>
<sequence>MVVETTFSSYLTGEDALVLFFGVYMTLVISLSKKFRIFDMYLFFSRDKLKKLHSLRRFIVGFVLVDTMPIAWFWVLYRFVIPSEQGAFPIMAAAFACFSILGFERFLHGVVATEHHEKFYTPEEYDELIGAWGRENDEDNRFKVHAFTGMIYLIIFPVIAYFIGIIPIHL</sequence>
<dbReference type="OrthoDB" id="69138at2157"/>
<keyword evidence="1" id="KW-1133">Transmembrane helix</keyword>
<feature type="transmembrane region" description="Helical" evidence="1">
    <location>
        <begin position="150"/>
        <end position="169"/>
    </location>
</feature>
<gene>
    <name evidence="2" type="ORF">MCBB_2345</name>
</gene>
<keyword evidence="1" id="KW-0472">Membrane</keyword>
<dbReference type="EMBL" id="LT607756">
    <property type="protein sequence ID" value="SCG86882.1"/>
    <property type="molecule type" value="Genomic_DNA"/>
</dbReference>
<dbReference type="Proteomes" id="UP000094707">
    <property type="component" value="Chromosome I"/>
</dbReference>
<dbReference type="RefSeq" id="WP_071907904.1">
    <property type="nucleotide sequence ID" value="NZ_LT607756.1"/>
</dbReference>
<accession>A0A1D3L5M2</accession>
<feature type="transmembrane region" description="Helical" evidence="1">
    <location>
        <begin position="86"/>
        <end position="103"/>
    </location>
</feature>
<proteinExistence type="predicted"/>
<keyword evidence="1" id="KW-0812">Transmembrane</keyword>
<keyword evidence="3" id="KW-1185">Reference proteome</keyword>
<evidence type="ECO:0000313" key="2">
    <source>
        <dbReference type="EMBL" id="SCG86882.1"/>
    </source>
</evidence>